<reference evidence="2 3" key="1">
    <citation type="submission" date="2017-12" db="EMBL/GenBank/DDBJ databases">
        <authorList>
            <person name="Hurst M.R.H."/>
        </authorList>
    </citation>
    <scope>NUCLEOTIDE SEQUENCE [LARGE SCALE GENOMIC DNA]</scope>
    <source>
        <strain evidence="2 3">BM15</strain>
    </source>
</reference>
<organism evidence="2 3">
    <name type="scientific">Paracoccus tegillarcae</name>
    <dbReference type="NCBI Taxonomy" id="1529068"/>
    <lineage>
        <taxon>Bacteria</taxon>
        <taxon>Pseudomonadati</taxon>
        <taxon>Pseudomonadota</taxon>
        <taxon>Alphaproteobacteria</taxon>
        <taxon>Rhodobacterales</taxon>
        <taxon>Paracoccaceae</taxon>
        <taxon>Paracoccus</taxon>
    </lineage>
</organism>
<evidence type="ECO:0000313" key="3">
    <source>
        <dbReference type="Proteomes" id="UP000233742"/>
    </source>
</evidence>
<feature type="domain" description="N-acetyltransferase" evidence="1">
    <location>
        <begin position="1"/>
        <end position="161"/>
    </location>
</feature>
<evidence type="ECO:0000259" key="1">
    <source>
        <dbReference type="PROSITE" id="PS51186"/>
    </source>
</evidence>
<dbReference type="OrthoDB" id="6172743at2"/>
<sequence>MIVWQLGPDRAEEWRHLRLAALRDAPDAFGSRLADWQDRPLSDFAARLTDVPTFAAGEVLGQPLASAAWVAGGDPRHPYRGQLISVYAQPEARGRGYAEAAIDAALRDAALAGMTSMALNVRKTAQHAQALYHRIGFRAAACEGPAKGCCETEIQMLKDLP</sequence>
<dbReference type="RefSeq" id="WP_101461064.1">
    <property type="nucleotide sequence ID" value="NZ_CP025408.1"/>
</dbReference>
<dbReference type="Gene3D" id="3.40.630.30">
    <property type="match status" value="1"/>
</dbReference>
<dbReference type="Proteomes" id="UP000233742">
    <property type="component" value="Chromosome"/>
</dbReference>
<dbReference type="Pfam" id="PF00583">
    <property type="entry name" value="Acetyltransf_1"/>
    <property type="match status" value="1"/>
</dbReference>
<dbReference type="KEGG" id="paro:CUV01_14305"/>
<proteinExistence type="predicted"/>
<dbReference type="PROSITE" id="PS51186">
    <property type="entry name" value="GNAT"/>
    <property type="match status" value="1"/>
</dbReference>
<name>A0A2K9F208_9RHOB</name>
<gene>
    <name evidence="2" type="ORF">CUV01_14305</name>
</gene>
<dbReference type="EMBL" id="CP025408">
    <property type="protein sequence ID" value="AUH34402.1"/>
    <property type="molecule type" value="Genomic_DNA"/>
</dbReference>
<dbReference type="GO" id="GO:0016747">
    <property type="term" value="F:acyltransferase activity, transferring groups other than amino-acyl groups"/>
    <property type="evidence" value="ECO:0007669"/>
    <property type="project" value="InterPro"/>
</dbReference>
<keyword evidence="2" id="KW-0808">Transferase</keyword>
<protein>
    <submittedName>
        <fullName evidence="2">GNAT family N-acetyltransferase</fullName>
    </submittedName>
</protein>
<dbReference type="InterPro" id="IPR000182">
    <property type="entry name" value="GNAT_dom"/>
</dbReference>
<dbReference type="InterPro" id="IPR016181">
    <property type="entry name" value="Acyl_CoA_acyltransferase"/>
</dbReference>
<dbReference type="SUPFAM" id="SSF55729">
    <property type="entry name" value="Acyl-CoA N-acyltransferases (Nat)"/>
    <property type="match status" value="1"/>
</dbReference>
<accession>A0A2K9F208</accession>
<keyword evidence="3" id="KW-1185">Reference proteome</keyword>
<evidence type="ECO:0000313" key="2">
    <source>
        <dbReference type="EMBL" id="AUH34402.1"/>
    </source>
</evidence>
<dbReference type="AlphaFoldDB" id="A0A2K9F208"/>